<name>A0ABN4M3S6_9BURK</name>
<dbReference type="PANTHER" id="PTHR28047:SF5">
    <property type="entry name" value="PROTEIN DCG1"/>
    <property type="match status" value="1"/>
</dbReference>
<evidence type="ECO:0000313" key="4">
    <source>
        <dbReference type="Proteomes" id="UP000074914"/>
    </source>
</evidence>
<accession>A0ABN4M3S6</accession>
<keyword evidence="4" id="KW-1185">Reference proteome</keyword>
<evidence type="ECO:0000313" key="3">
    <source>
        <dbReference type="EMBL" id="AMP12768.1"/>
    </source>
</evidence>
<dbReference type="Gene3D" id="3.40.50.12500">
    <property type="match status" value="1"/>
</dbReference>
<evidence type="ECO:0000259" key="2">
    <source>
        <dbReference type="PROSITE" id="PS50206"/>
    </source>
</evidence>
<organism evidence="3 4">
    <name type="scientific">Collimonas pratensis</name>
    <dbReference type="NCBI Taxonomy" id="279113"/>
    <lineage>
        <taxon>Bacteria</taxon>
        <taxon>Pseudomonadati</taxon>
        <taxon>Pseudomonadota</taxon>
        <taxon>Betaproteobacteria</taxon>
        <taxon>Burkholderiales</taxon>
        <taxon>Oxalobacteraceae</taxon>
        <taxon>Collimonas</taxon>
    </lineage>
</organism>
<reference evidence="3 4" key="1">
    <citation type="submission" date="2015-11" db="EMBL/GenBank/DDBJ databases">
        <title>Exploring the genomic traits of fungus-feeding bacterial genus Collimonas.</title>
        <authorList>
            <person name="Song C."/>
            <person name="Schmidt R."/>
            <person name="de Jager V."/>
            <person name="Krzyzanowska D."/>
            <person name="Jongedijk E."/>
            <person name="Cankar K."/>
            <person name="Beekwilder J."/>
            <person name="van Veen A."/>
            <person name="de Boer W."/>
            <person name="van Veen J.A."/>
            <person name="Garbeva P."/>
        </authorList>
    </citation>
    <scope>NUCLEOTIDE SEQUENCE [LARGE SCALE GENOMIC DNA]</scope>
    <source>
        <strain evidence="3 4">Ter291</strain>
    </source>
</reference>
<dbReference type="InterPro" id="IPR001763">
    <property type="entry name" value="Rhodanese-like_dom"/>
</dbReference>
<protein>
    <submittedName>
        <fullName evidence="3">Asp/Glu/Hydantoin racemase family protein</fullName>
    </submittedName>
</protein>
<dbReference type="PROSITE" id="PS50206">
    <property type="entry name" value="RHODANESE_3"/>
    <property type="match status" value="1"/>
</dbReference>
<evidence type="ECO:0000256" key="1">
    <source>
        <dbReference type="ARBA" id="ARBA00038414"/>
    </source>
</evidence>
<dbReference type="Proteomes" id="UP000074914">
    <property type="component" value="Chromosome"/>
</dbReference>
<dbReference type="Pfam" id="PF01177">
    <property type="entry name" value="Asp_Glu_race"/>
    <property type="match status" value="1"/>
</dbReference>
<proteinExistence type="inferred from homology"/>
<dbReference type="InterPro" id="IPR053714">
    <property type="entry name" value="Iso_Racemase_Enz_sf"/>
</dbReference>
<feature type="domain" description="Rhodanese" evidence="2">
    <location>
        <begin position="94"/>
        <end position="163"/>
    </location>
</feature>
<comment type="similarity">
    <text evidence="1">Belongs to the HyuE racemase family.</text>
</comment>
<dbReference type="InterPro" id="IPR052186">
    <property type="entry name" value="Hydantoin_racemase-like"/>
</dbReference>
<sequence>MALAAPGTIEEAVCAAKEGIDAVVISCFGDPALAACREAAKILVLGPGQTSMHAAALLGHRFSVITVVESVRSVIENMAREYAVADKLASIRVINIPVVELASDMAAVNEALAKEAIAAVKEDRADVIVLGCTGFLGSAEVVVAKLKAQGIDVPVIDPIPVSIAMAQALCTLGLKHSSRLYACDPAKPTKGYDALAGKLDA</sequence>
<gene>
    <name evidence="3" type="ORF">CPter291_0482</name>
</gene>
<dbReference type="EMBL" id="CP013236">
    <property type="protein sequence ID" value="AMP12768.1"/>
    <property type="molecule type" value="Genomic_DNA"/>
</dbReference>
<dbReference type="InterPro" id="IPR015942">
    <property type="entry name" value="Asp/Glu/hydantoin_racemase"/>
</dbReference>
<dbReference type="PANTHER" id="PTHR28047">
    <property type="entry name" value="PROTEIN DCG1"/>
    <property type="match status" value="1"/>
</dbReference>